<dbReference type="STRING" id="573508.A0A1E3BD94"/>
<organism evidence="3 4">
    <name type="scientific">Aspergillus cristatus</name>
    <name type="common">Chinese Fuzhuan brick tea-fermentation fungus</name>
    <name type="synonym">Eurotium cristatum</name>
    <dbReference type="NCBI Taxonomy" id="573508"/>
    <lineage>
        <taxon>Eukaryota</taxon>
        <taxon>Fungi</taxon>
        <taxon>Dikarya</taxon>
        <taxon>Ascomycota</taxon>
        <taxon>Pezizomycotina</taxon>
        <taxon>Eurotiomycetes</taxon>
        <taxon>Eurotiomycetidae</taxon>
        <taxon>Eurotiales</taxon>
        <taxon>Aspergillaceae</taxon>
        <taxon>Aspergillus</taxon>
        <taxon>Aspergillus subgen. Aspergillus</taxon>
    </lineage>
</organism>
<dbReference type="PANTHER" id="PTHR13271:SF137">
    <property type="entry name" value="SET DOMAIN-CONTAINING PROTEIN"/>
    <property type="match status" value="1"/>
</dbReference>
<dbReference type="SUPFAM" id="SSF82199">
    <property type="entry name" value="SET domain"/>
    <property type="match status" value="1"/>
</dbReference>
<dbReference type="InterPro" id="IPR044429">
    <property type="entry name" value="SETD4_SET"/>
</dbReference>
<keyword evidence="1" id="KW-0175">Coiled coil</keyword>
<dbReference type="SMART" id="SM00317">
    <property type="entry name" value="SET"/>
    <property type="match status" value="1"/>
</dbReference>
<reference evidence="3 4" key="1">
    <citation type="journal article" date="2016" name="BMC Genomics">
        <title>Comparative genomic and transcriptomic analyses of the Fuzhuan brick tea-fermentation fungus Aspergillus cristatus.</title>
        <authorList>
            <person name="Ge Y."/>
            <person name="Wang Y."/>
            <person name="Liu Y."/>
            <person name="Tan Y."/>
            <person name="Ren X."/>
            <person name="Zhang X."/>
            <person name="Hyde K.D."/>
            <person name="Liu Y."/>
            <person name="Liu Z."/>
        </authorList>
    </citation>
    <scope>NUCLEOTIDE SEQUENCE [LARGE SCALE GENOMIC DNA]</scope>
    <source>
        <strain evidence="3 4">GZAAS20.1005</strain>
    </source>
</reference>
<dbReference type="VEuPathDB" id="FungiDB:SI65_05559"/>
<dbReference type="OrthoDB" id="341421at2759"/>
<dbReference type="PROSITE" id="PS50280">
    <property type="entry name" value="SET"/>
    <property type="match status" value="1"/>
</dbReference>
<name>A0A1E3BD94_ASPCR</name>
<evidence type="ECO:0000259" key="2">
    <source>
        <dbReference type="PROSITE" id="PS50280"/>
    </source>
</evidence>
<evidence type="ECO:0000313" key="4">
    <source>
        <dbReference type="Proteomes" id="UP000094569"/>
    </source>
</evidence>
<dbReference type="EMBL" id="JXNT01000005">
    <property type="protein sequence ID" value="ODM18942.1"/>
    <property type="molecule type" value="Genomic_DNA"/>
</dbReference>
<dbReference type="InterPro" id="IPR046341">
    <property type="entry name" value="SET_dom_sf"/>
</dbReference>
<keyword evidence="4" id="KW-1185">Reference proteome</keyword>
<feature type="domain" description="SET" evidence="2">
    <location>
        <begin position="25"/>
        <end position="262"/>
    </location>
</feature>
<dbReference type="Pfam" id="PF00856">
    <property type="entry name" value="SET"/>
    <property type="match status" value="1"/>
</dbReference>
<dbReference type="Gene3D" id="3.90.1410.10">
    <property type="entry name" value="set domain protein methyltransferase, domain 1"/>
    <property type="match status" value="1"/>
</dbReference>
<comment type="caution">
    <text evidence="3">The sequence shown here is derived from an EMBL/GenBank/DDBJ whole genome shotgun (WGS) entry which is preliminary data.</text>
</comment>
<evidence type="ECO:0000256" key="1">
    <source>
        <dbReference type="SAM" id="Coils"/>
    </source>
</evidence>
<dbReference type="CDD" id="cd19177">
    <property type="entry name" value="SET_SETD4"/>
    <property type="match status" value="1"/>
</dbReference>
<proteinExistence type="predicted"/>
<feature type="coiled-coil region" evidence="1">
    <location>
        <begin position="366"/>
        <end position="393"/>
    </location>
</feature>
<dbReference type="AlphaFoldDB" id="A0A1E3BD94"/>
<dbReference type="InterPro" id="IPR050600">
    <property type="entry name" value="SETD3_SETD6_MTase"/>
</dbReference>
<dbReference type="Proteomes" id="UP000094569">
    <property type="component" value="Unassembled WGS sequence"/>
</dbReference>
<dbReference type="InterPro" id="IPR001214">
    <property type="entry name" value="SET_dom"/>
</dbReference>
<sequence>MTTDDLPNEHLECMQWAISHGAEVRGVVPARFPGRGLGMVATRTIEEDETIITIPLSLMLTVDSIPSTFVKKFQPGTPAQAILAAYLTRGDRRSLKKWDPWRKVWPSRQAFEDSMPLLWPEFSQSNSGAGGIILPPSASGTLETAQANPLGEGDKEIYQNILSRQRMRLQRSWEDVVSVIPDMDWDSFSYNWCIVNTRSFYYVGPGKDDPEDWNDALGLVPFVDYFNHSDEWTCDVAFRRTDYTFKANRRIEKDEEVYISYGAHTNDFLLIEYGFFLDHNACDAVYLDDIIFQELSPADQAELKQRGYYGNYEITSTGPCPRVGAVACISYMDSEDWRNIMDRDSTEGVDPQKTAEIISGWINAYLKDCEASIESLERNIAAGQDECRNARVTVILNRWKQIKSLCQSALDVVDRDNTDAE</sequence>
<dbReference type="PANTHER" id="PTHR13271">
    <property type="entry name" value="UNCHARACTERIZED PUTATIVE METHYLTRANSFERASE"/>
    <property type="match status" value="1"/>
</dbReference>
<protein>
    <recommendedName>
        <fullName evidence="2">SET domain-containing protein</fullName>
    </recommendedName>
</protein>
<evidence type="ECO:0000313" key="3">
    <source>
        <dbReference type="EMBL" id="ODM18942.1"/>
    </source>
</evidence>
<gene>
    <name evidence="3" type="ORF">SI65_05559</name>
</gene>
<accession>A0A1E3BD94</accession>
<dbReference type="GO" id="GO:0016279">
    <property type="term" value="F:protein-lysine N-methyltransferase activity"/>
    <property type="evidence" value="ECO:0007669"/>
    <property type="project" value="InterPro"/>
</dbReference>